<evidence type="ECO:0000259" key="2">
    <source>
        <dbReference type="PROSITE" id="PS51832"/>
    </source>
</evidence>
<evidence type="ECO:0000313" key="3">
    <source>
        <dbReference type="EMBL" id="RCK80029.1"/>
    </source>
</evidence>
<feature type="compositionally biased region" description="Pro residues" evidence="1">
    <location>
        <begin position="408"/>
        <end position="419"/>
    </location>
</feature>
<dbReference type="InterPro" id="IPR037522">
    <property type="entry name" value="HD_GYP_dom"/>
</dbReference>
<sequence>MTLHDVQVFTGYCHLGNCREFVWEGGDPAAGPSRPARFWLVGLRCIEDLEALMLRTDLYLHTSDQREYLLANFQITDISDPEKIRGVASACRLLMEEFPKIKGIQPGENVVISKATHLLAFRTVSALVSSAHTKSHVDPRAANEVINELVGEIIKAPNAVLNLLAIKHTDDYTFSHNINVATLAMVLGQALGLSRDQLHDLGAGALLHDLGLLRVPGRILHKEGKLTPEEFSEITRHPRLGVDLIGPSRDLSAPAREVILQHHERFQGKGYPHGRAGDRIPLLARICAVADAFDAMTSDRPFRPALTPYQAMRAMLAQTGTHFDPEILRVFLGKLSLYPPGTQVILQDGSPAVVVRGNAGLLIRPVVRLLHPRPGQPAVIDLARDRTRFIIGVAPGPAGGSSSATSPTSPPPSSSPPSPGGRRKP</sequence>
<feature type="domain" description="HD-GYP" evidence="2">
    <location>
        <begin position="151"/>
        <end position="347"/>
    </location>
</feature>
<organism evidence="3 4">
    <name type="scientific">Candidatus Ozemobacter sibiricus</name>
    <dbReference type="NCBI Taxonomy" id="2268124"/>
    <lineage>
        <taxon>Bacteria</taxon>
        <taxon>Candidatus Ozemobacteria</taxon>
        <taxon>Candidatus Ozemobacterales</taxon>
        <taxon>Candidatus Ozemobacteraceae</taxon>
        <taxon>Candidatus Ozemobacter</taxon>
    </lineage>
</organism>
<dbReference type="CDD" id="cd00077">
    <property type="entry name" value="HDc"/>
    <property type="match status" value="1"/>
</dbReference>
<dbReference type="Gene3D" id="1.10.3210.10">
    <property type="entry name" value="Hypothetical protein af1432"/>
    <property type="match status" value="1"/>
</dbReference>
<comment type="caution">
    <text evidence="3">The sequence shown here is derived from an EMBL/GenBank/DDBJ whole genome shotgun (WGS) entry which is preliminary data.</text>
</comment>
<proteinExistence type="predicted"/>
<dbReference type="SMART" id="SM00471">
    <property type="entry name" value="HDc"/>
    <property type="match status" value="1"/>
</dbReference>
<accession>A0A367ZQK9</accession>
<dbReference type="InterPro" id="IPR003607">
    <property type="entry name" value="HD/PDEase_dom"/>
</dbReference>
<reference evidence="3 4" key="1">
    <citation type="submission" date="2018-05" db="EMBL/GenBank/DDBJ databases">
        <title>A metagenomic window into the 2 km-deep terrestrial subsurface aquifer revealed taxonomically and functionally diverse microbial community comprising novel uncultured bacterial lineages.</title>
        <authorList>
            <person name="Kadnikov V.V."/>
            <person name="Mardanov A.V."/>
            <person name="Beletsky A.V."/>
            <person name="Banks D."/>
            <person name="Pimenov N.V."/>
            <person name="Frank Y.A."/>
            <person name="Karnachuk O.V."/>
            <person name="Ravin N.V."/>
        </authorList>
    </citation>
    <scope>NUCLEOTIDE SEQUENCE [LARGE SCALE GENOMIC DNA]</scope>
    <source>
        <strain evidence="3">BY5</strain>
    </source>
</reference>
<dbReference type="PANTHER" id="PTHR43155">
    <property type="entry name" value="CYCLIC DI-GMP PHOSPHODIESTERASE PA4108-RELATED"/>
    <property type="match status" value="1"/>
</dbReference>
<dbReference type="PANTHER" id="PTHR43155:SF2">
    <property type="entry name" value="CYCLIC DI-GMP PHOSPHODIESTERASE PA4108"/>
    <property type="match status" value="1"/>
</dbReference>
<evidence type="ECO:0000313" key="4">
    <source>
        <dbReference type="Proteomes" id="UP000252355"/>
    </source>
</evidence>
<gene>
    <name evidence="3" type="ORF">OZSIB_3533</name>
</gene>
<evidence type="ECO:0000256" key="1">
    <source>
        <dbReference type="SAM" id="MobiDB-lite"/>
    </source>
</evidence>
<feature type="region of interest" description="Disordered" evidence="1">
    <location>
        <begin position="393"/>
        <end position="425"/>
    </location>
</feature>
<name>A0A367ZQK9_9BACT</name>
<feature type="compositionally biased region" description="Low complexity" evidence="1">
    <location>
        <begin position="394"/>
        <end position="407"/>
    </location>
</feature>
<dbReference type="PROSITE" id="PS51832">
    <property type="entry name" value="HD_GYP"/>
    <property type="match status" value="1"/>
</dbReference>
<dbReference type="Proteomes" id="UP000252355">
    <property type="component" value="Unassembled WGS sequence"/>
</dbReference>
<dbReference type="AlphaFoldDB" id="A0A367ZQK9"/>
<dbReference type="Pfam" id="PF13487">
    <property type="entry name" value="HD_5"/>
    <property type="match status" value="1"/>
</dbReference>
<dbReference type="EMBL" id="QOQW01000008">
    <property type="protein sequence ID" value="RCK80029.1"/>
    <property type="molecule type" value="Genomic_DNA"/>
</dbReference>
<dbReference type="SUPFAM" id="SSF109604">
    <property type="entry name" value="HD-domain/PDEase-like"/>
    <property type="match status" value="1"/>
</dbReference>
<protein>
    <submittedName>
        <fullName evidence="3">HAMP domain/GAF domain/HD domain protein</fullName>
    </submittedName>
</protein>